<evidence type="ECO:0000313" key="3">
    <source>
        <dbReference type="Proteomes" id="UP000635606"/>
    </source>
</evidence>
<proteinExistence type="predicted"/>
<dbReference type="EMBL" id="BOPH01000132">
    <property type="protein sequence ID" value="GIJ74247.1"/>
    <property type="molecule type" value="Genomic_DNA"/>
</dbReference>
<evidence type="ECO:0000256" key="1">
    <source>
        <dbReference type="SAM" id="MobiDB-lite"/>
    </source>
</evidence>
<protein>
    <submittedName>
        <fullName evidence="2">Uncharacterized protein</fullName>
    </submittedName>
</protein>
<accession>A0A8J4EJF6</accession>
<dbReference type="AlphaFoldDB" id="A0A8J4EJF6"/>
<feature type="region of interest" description="Disordered" evidence="1">
    <location>
        <begin position="1"/>
        <end position="90"/>
    </location>
</feature>
<dbReference type="Proteomes" id="UP000635606">
    <property type="component" value="Unassembled WGS sequence"/>
</dbReference>
<reference evidence="2" key="1">
    <citation type="submission" date="2021-01" db="EMBL/GenBank/DDBJ databases">
        <title>Whole genome shotgun sequence of Virgisporangium ochraceum NBRC 16418.</title>
        <authorList>
            <person name="Komaki H."/>
            <person name="Tamura T."/>
        </authorList>
    </citation>
    <scope>NUCLEOTIDE SEQUENCE</scope>
    <source>
        <strain evidence="2">NBRC 16418</strain>
    </source>
</reference>
<gene>
    <name evidence="2" type="ORF">Voc01_091640</name>
</gene>
<comment type="caution">
    <text evidence="2">The sequence shown here is derived from an EMBL/GenBank/DDBJ whole genome shotgun (WGS) entry which is preliminary data.</text>
</comment>
<organism evidence="2 3">
    <name type="scientific">Virgisporangium ochraceum</name>
    <dbReference type="NCBI Taxonomy" id="65505"/>
    <lineage>
        <taxon>Bacteria</taxon>
        <taxon>Bacillati</taxon>
        <taxon>Actinomycetota</taxon>
        <taxon>Actinomycetes</taxon>
        <taxon>Micromonosporales</taxon>
        <taxon>Micromonosporaceae</taxon>
        <taxon>Virgisporangium</taxon>
    </lineage>
</organism>
<evidence type="ECO:0000313" key="2">
    <source>
        <dbReference type="EMBL" id="GIJ74247.1"/>
    </source>
</evidence>
<keyword evidence="3" id="KW-1185">Reference proteome</keyword>
<name>A0A8J4EJF6_9ACTN</name>
<sequence>MAPGGGDGRRAVVLQPDERGRQAAAGQGLRDGGGGRELVGQPVQAGPGERVEVGGGHPVGAVDVEGRREQQGVGEVGGMVKEGGHRASPY</sequence>